<reference evidence="2 3" key="1">
    <citation type="submission" date="2018-09" db="EMBL/GenBank/DDBJ databases">
        <authorList>
            <person name="Zhu H."/>
        </authorList>
    </citation>
    <scope>NUCLEOTIDE SEQUENCE [LARGE SCALE GENOMIC DNA]</scope>
    <source>
        <strain evidence="2 3">K1W22B-8</strain>
    </source>
</reference>
<organism evidence="2 3">
    <name type="scientific">Oleomonas cavernae</name>
    <dbReference type="NCBI Taxonomy" id="2320859"/>
    <lineage>
        <taxon>Bacteria</taxon>
        <taxon>Pseudomonadati</taxon>
        <taxon>Pseudomonadota</taxon>
        <taxon>Alphaproteobacteria</taxon>
        <taxon>Acetobacterales</taxon>
        <taxon>Acetobacteraceae</taxon>
        <taxon>Oleomonas</taxon>
    </lineage>
</organism>
<dbReference type="AlphaFoldDB" id="A0A418WCQ9"/>
<keyword evidence="1" id="KW-0472">Membrane</keyword>
<keyword evidence="1" id="KW-0812">Transmembrane</keyword>
<comment type="caution">
    <text evidence="2">The sequence shown here is derived from an EMBL/GenBank/DDBJ whole genome shotgun (WGS) entry which is preliminary data.</text>
</comment>
<name>A0A418WCQ9_9PROT</name>
<keyword evidence="3" id="KW-1185">Reference proteome</keyword>
<evidence type="ECO:0000313" key="3">
    <source>
        <dbReference type="Proteomes" id="UP000284605"/>
    </source>
</evidence>
<evidence type="ECO:0000313" key="2">
    <source>
        <dbReference type="EMBL" id="RJF87718.1"/>
    </source>
</evidence>
<keyword evidence="1" id="KW-1133">Transmembrane helix</keyword>
<dbReference type="EMBL" id="QYUK01000011">
    <property type="protein sequence ID" value="RJF87718.1"/>
    <property type="molecule type" value="Genomic_DNA"/>
</dbReference>
<sequence length="376" mass="40197">MVAAIIPVIAQVVLFGGLPLPRPLGGAMPSLVSAHGGAIGERIGRLSLEVTGPVHDIALVLGPADIARQVTEAFHRDREAIVDRIARGQLGLLWATLPGAVKAQIEGYFARAVPMVIDRAIAEIIEAIEDLVDVPGMLSRYFARRHDHLANMVETVAAPAFRVLRYAFPAVLALPLVILELAAPASLAPVVGAATGFIASLGAMTWMFEPPPARWRERMPSWMITPLLPERPMITGLYADTVANDVFKIEAVIDELIAGSGARATRAIIERRVAAIFARMPGRPMLSLIIPPSAMEGMQAAATAELLALLPRAMAEPVFAQRCAARLYAHVTARFDALDEARFLGVQRGILRGELPLLHALTAGAFLLVGLVAAFP</sequence>
<dbReference type="Proteomes" id="UP000284605">
    <property type="component" value="Unassembled WGS sequence"/>
</dbReference>
<feature type="transmembrane region" description="Helical" evidence="1">
    <location>
        <begin position="189"/>
        <end position="208"/>
    </location>
</feature>
<protein>
    <recommendedName>
        <fullName evidence="4">DUF445 family protein</fullName>
    </recommendedName>
</protein>
<feature type="transmembrane region" description="Helical" evidence="1">
    <location>
        <begin position="357"/>
        <end position="375"/>
    </location>
</feature>
<feature type="transmembrane region" description="Helical" evidence="1">
    <location>
        <begin position="163"/>
        <end position="183"/>
    </location>
</feature>
<evidence type="ECO:0000256" key="1">
    <source>
        <dbReference type="SAM" id="Phobius"/>
    </source>
</evidence>
<proteinExistence type="predicted"/>
<evidence type="ECO:0008006" key="4">
    <source>
        <dbReference type="Google" id="ProtNLM"/>
    </source>
</evidence>
<gene>
    <name evidence="2" type="ORF">D3874_12365</name>
</gene>
<accession>A0A418WCQ9</accession>